<dbReference type="InterPro" id="IPR032675">
    <property type="entry name" value="LRR_dom_sf"/>
</dbReference>
<evidence type="ECO:0000256" key="9">
    <source>
        <dbReference type="SAM" id="Phobius"/>
    </source>
</evidence>
<keyword evidence="12" id="KW-1185">Reference proteome</keyword>
<comment type="subcellular location">
    <subcellularLocation>
        <location evidence="1">Membrane</location>
    </subcellularLocation>
</comment>
<evidence type="ECO:0000256" key="3">
    <source>
        <dbReference type="ARBA" id="ARBA00022692"/>
    </source>
</evidence>
<proteinExistence type="predicted"/>
<comment type="caution">
    <text evidence="11">The sequence shown here is derived from an EMBL/GenBank/DDBJ whole genome shotgun (WGS) entry which is preliminary data.</text>
</comment>
<dbReference type="PANTHER" id="PTHR27008">
    <property type="entry name" value="OS04G0122200 PROTEIN"/>
    <property type="match status" value="1"/>
</dbReference>
<evidence type="ECO:0000256" key="4">
    <source>
        <dbReference type="ARBA" id="ARBA00022729"/>
    </source>
</evidence>
<organism evidence="11 12">
    <name type="scientific">Miscanthus lutarioriparius</name>
    <dbReference type="NCBI Taxonomy" id="422564"/>
    <lineage>
        <taxon>Eukaryota</taxon>
        <taxon>Viridiplantae</taxon>
        <taxon>Streptophyta</taxon>
        <taxon>Embryophyta</taxon>
        <taxon>Tracheophyta</taxon>
        <taxon>Spermatophyta</taxon>
        <taxon>Magnoliopsida</taxon>
        <taxon>Liliopsida</taxon>
        <taxon>Poales</taxon>
        <taxon>Poaceae</taxon>
        <taxon>PACMAD clade</taxon>
        <taxon>Panicoideae</taxon>
        <taxon>Andropogonodae</taxon>
        <taxon>Andropogoneae</taxon>
        <taxon>Saccharinae</taxon>
        <taxon>Miscanthus</taxon>
    </lineage>
</organism>
<dbReference type="Gene3D" id="3.80.10.10">
    <property type="entry name" value="Ribonuclease Inhibitor"/>
    <property type="match status" value="5"/>
</dbReference>
<keyword evidence="5" id="KW-0677">Repeat</keyword>
<evidence type="ECO:0000313" key="11">
    <source>
        <dbReference type="EMBL" id="CAD6267267.1"/>
    </source>
</evidence>
<dbReference type="PROSITE" id="PS51450">
    <property type="entry name" value="LRR"/>
    <property type="match status" value="1"/>
</dbReference>
<dbReference type="EMBL" id="CAJGYO010000014">
    <property type="protein sequence ID" value="CAD6267267.1"/>
    <property type="molecule type" value="Genomic_DNA"/>
</dbReference>
<name>A0A811RAP9_9POAL</name>
<dbReference type="Pfam" id="PF08263">
    <property type="entry name" value="LRRNT_2"/>
    <property type="match status" value="1"/>
</dbReference>
<evidence type="ECO:0000256" key="1">
    <source>
        <dbReference type="ARBA" id="ARBA00004370"/>
    </source>
</evidence>
<evidence type="ECO:0000256" key="6">
    <source>
        <dbReference type="ARBA" id="ARBA00022989"/>
    </source>
</evidence>
<evidence type="ECO:0000256" key="2">
    <source>
        <dbReference type="ARBA" id="ARBA00022614"/>
    </source>
</evidence>
<dbReference type="Proteomes" id="UP000604825">
    <property type="component" value="Unassembled WGS sequence"/>
</dbReference>
<feature type="domain" description="Leucine-rich repeat-containing N-terminal plant-type" evidence="10">
    <location>
        <begin position="3"/>
        <end position="41"/>
    </location>
</feature>
<keyword evidence="2" id="KW-0433">Leucine-rich repeat</keyword>
<protein>
    <recommendedName>
        <fullName evidence="10">Leucine-rich repeat-containing N-terminal plant-type domain-containing protein</fullName>
    </recommendedName>
</protein>
<dbReference type="SUPFAM" id="SSF52047">
    <property type="entry name" value="RNI-like"/>
    <property type="match status" value="2"/>
</dbReference>
<dbReference type="FunFam" id="3.80.10.10:FF:000691">
    <property type="entry name" value="Putative LRR receptor-like serine/threonine-protein kinase"/>
    <property type="match status" value="1"/>
</dbReference>
<keyword evidence="3 9" id="KW-0812">Transmembrane</keyword>
<keyword evidence="8" id="KW-0325">Glycoprotein</keyword>
<dbReference type="GO" id="GO:0016020">
    <property type="term" value="C:membrane"/>
    <property type="evidence" value="ECO:0007669"/>
    <property type="project" value="UniProtKB-SubCell"/>
</dbReference>
<evidence type="ECO:0000256" key="5">
    <source>
        <dbReference type="ARBA" id="ARBA00022737"/>
    </source>
</evidence>
<dbReference type="OrthoDB" id="676979at2759"/>
<dbReference type="PANTHER" id="PTHR27008:SF42">
    <property type="entry name" value="LEUCINE-RICH REPEAT PROTEIN KINASE FAMILY PROTEIN"/>
    <property type="match status" value="1"/>
</dbReference>
<keyword evidence="4" id="KW-0732">Signal</keyword>
<evidence type="ECO:0000313" key="12">
    <source>
        <dbReference type="Proteomes" id="UP000604825"/>
    </source>
</evidence>
<dbReference type="FunFam" id="3.80.10.10:FF:000041">
    <property type="entry name" value="LRR receptor-like serine/threonine-protein kinase ERECTA"/>
    <property type="match status" value="1"/>
</dbReference>
<evidence type="ECO:0000256" key="8">
    <source>
        <dbReference type="ARBA" id="ARBA00023180"/>
    </source>
</evidence>
<evidence type="ECO:0000259" key="10">
    <source>
        <dbReference type="Pfam" id="PF08263"/>
    </source>
</evidence>
<keyword evidence="6 9" id="KW-1133">Transmembrane helix</keyword>
<keyword evidence="7 9" id="KW-0472">Membrane</keyword>
<accession>A0A811RAP9</accession>
<reference evidence="11" key="1">
    <citation type="submission" date="2020-10" db="EMBL/GenBank/DDBJ databases">
        <authorList>
            <person name="Han B."/>
            <person name="Lu T."/>
            <person name="Zhao Q."/>
            <person name="Huang X."/>
            <person name="Zhao Y."/>
        </authorList>
    </citation>
    <scope>NUCLEOTIDE SEQUENCE</scope>
</reference>
<dbReference type="InterPro" id="IPR001611">
    <property type="entry name" value="Leu-rich_rpt"/>
</dbReference>
<dbReference type="InterPro" id="IPR013210">
    <property type="entry name" value="LRR_N_plant-typ"/>
</dbReference>
<sequence>MEVLIELKGFLQTHNQINRGAYDGWLESEASPCNWQGVGCDMNGRVSSLDLSSSSISGPFFGNFSGLKSLIHLDLSDNSIIGELPVDLNRCLGLKHLNLSYNLIGGVLNISSLTKLRTLDVSRNRFEGGIGMNFLATCDELTILNISSNNLSGNIVGLLDNCSWLEYVDLSLNRFTGQVTQGIASLIQFNAAENALTGSIALDMFPEGCKLLFLDLSSNYLFGNLPNSIANCSSLTYLSLSGNGFDGQIPPGIGVIPGLEKLILGSNNFAREMPFSLMNCTALKYLDISNNGFGGEVQGFFGKLESLTHLILHSNNYTDGIVSSGILRLPKLIMLDLSLNRFFGKLPTEVAIMTSIKYLVLAENNFSGQIPPVYGQIAQLQILDLSYNHLSGGVPADIGNLSSLLVLMLAGNQLSGEIPKEIGNCTSLLWLNLAENKLSGQIPPEIAGVGRDPSPTFARNQKDAAQLEIGTRKCLSVMRWIPLGYPGFNYVESEMSWKDCRSLEDRILKGYGIVTPPSVQPCIILGYVRFSGNLLSGQIPPMISAMRNFNLLLLDDNLLAGVLPSEISQMSLVVLNISRNIISGEIPSEIGQMVLLETLDMSFNNFSNELPSSLNQLYKLSKFNVSYNSLLSGNVPSTGQLSTFDEQSFLGDPLLSLHFIDHGPRLESNNDELSTEGTEKDPAKEELMVLIISFIVFFFATIAIREHDSFMGFTVIKKQNYYIELFKGYTMTSNVFKAVRRGVATDYRLMLKRVRRKARRRLNSLRKI</sequence>
<dbReference type="Pfam" id="PF00560">
    <property type="entry name" value="LRR_1"/>
    <property type="match status" value="10"/>
</dbReference>
<feature type="transmembrane region" description="Helical" evidence="9">
    <location>
        <begin position="687"/>
        <end position="704"/>
    </location>
</feature>
<dbReference type="InterPro" id="IPR051809">
    <property type="entry name" value="Plant_receptor-like_S/T_kinase"/>
</dbReference>
<dbReference type="FunFam" id="3.80.10.10:FF:001678">
    <property type="entry name" value="Calmodulin-binding receptor kinase CaMRLK"/>
    <property type="match status" value="1"/>
</dbReference>
<dbReference type="SUPFAM" id="SSF52058">
    <property type="entry name" value="L domain-like"/>
    <property type="match status" value="1"/>
</dbReference>
<gene>
    <name evidence="11" type="ORF">NCGR_LOCUS50572</name>
</gene>
<evidence type="ECO:0000256" key="7">
    <source>
        <dbReference type="ARBA" id="ARBA00023136"/>
    </source>
</evidence>
<dbReference type="AlphaFoldDB" id="A0A811RAP9"/>
<dbReference type="SMART" id="SM00369">
    <property type="entry name" value="LRR_TYP"/>
    <property type="match status" value="3"/>
</dbReference>
<dbReference type="InterPro" id="IPR003591">
    <property type="entry name" value="Leu-rich_rpt_typical-subtyp"/>
</dbReference>